<dbReference type="InParanoid" id="A0A2P6NR36"/>
<dbReference type="Proteomes" id="UP000241769">
    <property type="component" value="Unassembled WGS sequence"/>
</dbReference>
<evidence type="ECO:0000313" key="3">
    <source>
        <dbReference type="Proteomes" id="UP000241769"/>
    </source>
</evidence>
<reference evidence="2 3" key="1">
    <citation type="journal article" date="2018" name="Genome Biol. Evol.">
        <title>Multiple Roots of Fruiting Body Formation in Amoebozoa.</title>
        <authorList>
            <person name="Hillmann F."/>
            <person name="Forbes G."/>
            <person name="Novohradska S."/>
            <person name="Ferling I."/>
            <person name="Riege K."/>
            <person name="Groth M."/>
            <person name="Westermann M."/>
            <person name="Marz M."/>
            <person name="Spaller T."/>
            <person name="Winckler T."/>
            <person name="Schaap P."/>
            <person name="Glockner G."/>
        </authorList>
    </citation>
    <scope>NUCLEOTIDE SEQUENCE [LARGE SCALE GENOMIC DNA]</scope>
    <source>
        <strain evidence="2 3">Jena</strain>
    </source>
</reference>
<feature type="region of interest" description="Disordered" evidence="1">
    <location>
        <begin position="41"/>
        <end position="68"/>
    </location>
</feature>
<comment type="caution">
    <text evidence="2">The sequence shown here is derived from an EMBL/GenBank/DDBJ whole genome shotgun (WGS) entry which is preliminary data.</text>
</comment>
<name>A0A2P6NR36_9EUKA</name>
<proteinExistence type="predicted"/>
<dbReference type="EMBL" id="MDYQ01000031">
    <property type="protein sequence ID" value="PRP86415.1"/>
    <property type="molecule type" value="Genomic_DNA"/>
</dbReference>
<evidence type="ECO:0000256" key="1">
    <source>
        <dbReference type="SAM" id="MobiDB-lite"/>
    </source>
</evidence>
<dbReference type="AlphaFoldDB" id="A0A2P6NR36"/>
<organism evidence="2 3">
    <name type="scientific">Planoprotostelium fungivorum</name>
    <dbReference type="NCBI Taxonomy" id="1890364"/>
    <lineage>
        <taxon>Eukaryota</taxon>
        <taxon>Amoebozoa</taxon>
        <taxon>Evosea</taxon>
        <taxon>Variosea</taxon>
        <taxon>Cavosteliida</taxon>
        <taxon>Cavosteliaceae</taxon>
        <taxon>Planoprotostelium</taxon>
    </lineage>
</organism>
<feature type="compositionally biased region" description="Basic and acidic residues" evidence="1">
    <location>
        <begin position="87"/>
        <end position="98"/>
    </location>
</feature>
<keyword evidence="3" id="KW-1185">Reference proteome</keyword>
<feature type="region of interest" description="Disordered" evidence="1">
    <location>
        <begin position="87"/>
        <end position="149"/>
    </location>
</feature>
<evidence type="ECO:0000313" key="2">
    <source>
        <dbReference type="EMBL" id="PRP86415.1"/>
    </source>
</evidence>
<accession>A0A2P6NR36</accession>
<protein>
    <submittedName>
        <fullName evidence="2">Uncharacterized protein</fullName>
    </submittedName>
</protein>
<sequence length="149" mass="17292">MPRELHPTSLGPHHHGSVRRNGLRFCAKNHNAVLRWHVKSSQYHPHHKHSGVMTKSEGEKKSKYSEEMQKKIREAKKVAKAEVLKEFGHTESEEDKQKRLEHKKNKQHTSTVEDKKKKHEQQTALEKRISAAKKTAKVKILAEDDETNV</sequence>
<gene>
    <name evidence="2" type="ORF">PROFUN_05334</name>
</gene>
<feature type="compositionally biased region" description="Basic and acidic residues" evidence="1">
    <location>
        <begin position="56"/>
        <end position="68"/>
    </location>
</feature>